<organism evidence="1 2">
    <name type="scientific">Microbispora oryzae</name>
    <dbReference type="NCBI Taxonomy" id="2806554"/>
    <lineage>
        <taxon>Bacteria</taxon>
        <taxon>Bacillati</taxon>
        <taxon>Actinomycetota</taxon>
        <taxon>Actinomycetes</taxon>
        <taxon>Streptosporangiales</taxon>
        <taxon>Streptosporangiaceae</taxon>
        <taxon>Microbispora</taxon>
    </lineage>
</organism>
<gene>
    <name evidence="1" type="ORF">JOL79_03000</name>
</gene>
<evidence type="ECO:0000313" key="1">
    <source>
        <dbReference type="EMBL" id="MBP2702769.1"/>
    </source>
</evidence>
<protein>
    <submittedName>
        <fullName evidence="1">Uncharacterized protein</fullName>
    </submittedName>
</protein>
<dbReference type="SUPFAM" id="SSF53901">
    <property type="entry name" value="Thiolase-like"/>
    <property type="match status" value="1"/>
</dbReference>
<proteinExistence type="predicted"/>
<evidence type="ECO:0000313" key="2">
    <source>
        <dbReference type="Proteomes" id="UP000674234"/>
    </source>
</evidence>
<dbReference type="RefSeq" id="WP_210154022.1">
    <property type="nucleotide sequence ID" value="NZ_JAFCNB010000001.1"/>
</dbReference>
<dbReference type="Gene3D" id="3.40.47.10">
    <property type="match status" value="1"/>
</dbReference>
<dbReference type="GO" id="GO:0016746">
    <property type="term" value="F:acyltransferase activity"/>
    <property type="evidence" value="ECO:0007669"/>
    <property type="project" value="InterPro"/>
</dbReference>
<sequence length="278" mass="29125">MRLHRIESRTFGEGVPFLPESASPLLRSYVDDLTALYGMTAKAGFLRTARRHSYADIAGGMLRELEPLPGPVGLLAVATAVPDSDLLQSPTSFLADAVPGNPLPLGVVDQGVVAPFTALRLIQRFAADGSYGTALLMIMDQRTLPYEPEMPSQARPEADAAVALVLSDEGAAGGLAVRHRVGVSPDEAAAVLAEELAAGRAGDDVTVVAGRGVLGLLPAGLAEVREAAPGLPCTGVWAALADGMPRWRSAGRRVVVCDYDRTLRYLSTCVIDVEAVDA</sequence>
<dbReference type="AlphaFoldDB" id="A0A940WC40"/>
<name>A0A940WC40_9ACTN</name>
<reference evidence="1" key="1">
    <citation type="submission" date="2021-02" db="EMBL/GenBank/DDBJ databases">
        <title>Draft genome sequence of Microbispora sp. RL4-1S isolated from rice leaves in Thailand.</title>
        <authorList>
            <person name="Muangham S."/>
            <person name="Duangmal K."/>
        </authorList>
    </citation>
    <scope>NUCLEOTIDE SEQUENCE</scope>
    <source>
        <strain evidence="1">RL4-1S</strain>
    </source>
</reference>
<comment type="caution">
    <text evidence="1">The sequence shown here is derived from an EMBL/GenBank/DDBJ whole genome shotgun (WGS) entry which is preliminary data.</text>
</comment>
<dbReference type="EMBL" id="JAFCNB010000001">
    <property type="protein sequence ID" value="MBP2702769.1"/>
    <property type="molecule type" value="Genomic_DNA"/>
</dbReference>
<accession>A0A940WC40</accession>
<dbReference type="Proteomes" id="UP000674234">
    <property type="component" value="Unassembled WGS sequence"/>
</dbReference>
<dbReference type="InterPro" id="IPR016039">
    <property type="entry name" value="Thiolase-like"/>
</dbReference>
<keyword evidence="2" id="KW-1185">Reference proteome</keyword>